<keyword evidence="5" id="KW-1185">Reference proteome</keyword>
<evidence type="ECO:0000259" key="3">
    <source>
        <dbReference type="Pfam" id="PF04024"/>
    </source>
</evidence>
<dbReference type="InterPro" id="IPR007168">
    <property type="entry name" value="Phageshock_PspC_N"/>
</dbReference>
<dbReference type="RefSeq" id="WP_184216717.1">
    <property type="nucleotide sequence ID" value="NZ_JACHMD010000001.1"/>
</dbReference>
<evidence type="ECO:0000256" key="2">
    <source>
        <dbReference type="SAM" id="Phobius"/>
    </source>
</evidence>
<keyword evidence="2" id="KW-1133">Transmembrane helix</keyword>
<dbReference type="AlphaFoldDB" id="A0A7W7BQD2"/>
<dbReference type="Pfam" id="PF04024">
    <property type="entry name" value="PspC"/>
    <property type="match status" value="1"/>
</dbReference>
<accession>A0A7W7BQD2</accession>
<dbReference type="EMBL" id="JACHMD010000001">
    <property type="protein sequence ID" value="MBB4666825.1"/>
    <property type="molecule type" value="Genomic_DNA"/>
</dbReference>
<comment type="caution">
    <text evidence="4">The sequence shown here is derived from an EMBL/GenBank/DDBJ whole genome shotgun (WGS) entry which is preliminary data.</text>
</comment>
<gene>
    <name evidence="4" type="ORF">BKA24_001534</name>
</gene>
<evidence type="ECO:0000313" key="5">
    <source>
        <dbReference type="Proteomes" id="UP000573729"/>
    </source>
</evidence>
<evidence type="ECO:0000256" key="1">
    <source>
        <dbReference type="SAM" id="MobiDB-lite"/>
    </source>
</evidence>
<keyword evidence="2" id="KW-0472">Membrane</keyword>
<sequence length="504" mass="53047">MTNTTAAPPAPPRPHRATERFFAWVARLDLVRGYGWVGGVAVGIAARIGIDVLVVRGVLIVVGLFGFPALFLYGVAWAVLPDAKDRVPLRDALEGRLASAHAGIVAALLLGLLPAPVAVILGTTGRLSGGDGWGVVAALWTLFLIILTIAFIAIIVRAATRAGLTPSETAPRTASAAVSDAPATLVDTGTTQRADATGTDVASFAASVPLTPPPTPDRADELEEWKAQHAAWRVQEDAWRREQQDIARVARDEARAERQVHAEQFAAEAAERRRVRRLTKPRTPAAYVVTTVGIAVIVGAVVGLGERFDVALARGAFAALAVIAAALVVAGALRWRSGFLAFVAVVTLTVGVAATAVPVRDSLRIGSYGVSNLVGSSDGPVRQLVGDLSVYLDPEGESGSLEIEKRVGTTWIWVEPGVELRLTADIADTVGIWLNEDDTSEYFLGDDPRATTISAEDGRQRVSATLVSGDRTTAVQTIDLSQDAGSIIIRITPPRGDAADRAGN</sequence>
<feature type="transmembrane region" description="Helical" evidence="2">
    <location>
        <begin position="311"/>
        <end position="333"/>
    </location>
</feature>
<proteinExistence type="predicted"/>
<feature type="transmembrane region" description="Helical" evidence="2">
    <location>
        <begin position="339"/>
        <end position="359"/>
    </location>
</feature>
<feature type="transmembrane region" description="Helical" evidence="2">
    <location>
        <begin position="57"/>
        <end position="80"/>
    </location>
</feature>
<evidence type="ECO:0000313" key="4">
    <source>
        <dbReference type="EMBL" id="MBB4666825.1"/>
    </source>
</evidence>
<protein>
    <submittedName>
        <fullName evidence="4">Phage shock protein PspC (Stress-responsive transcriptional regulator)</fullName>
    </submittedName>
</protein>
<dbReference type="Proteomes" id="UP000573729">
    <property type="component" value="Unassembled WGS sequence"/>
</dbReference>
<feature type="domain" description="Phage shock protein PspC N-terminal" evidence="3">
    <location>
        <begin position="35"/>
        <end position="82"/>
    </location>
</feature>
<feature type="transmembrane region" description="Helical" evidence="2">
    <location>
        <begin position="133"/>
        <end position="156"/>
    </location>
</feature>
<feature type="region of interest" description="Disordered" evidence="1">
    <location>
        <begin position="166"/>
        <end position="192"/>
    </location>
</feature>
<feature type="transmembrane region" description="Helical" evidence="2">
    <location>
        <begin position="285"/>
        <end position="304"/>
    </location>
</feature>
<name>A0A7W7BQD2_9MICO</name>
<feature type="transmembrane region" description="Helical" evidence="2">
    <location>
        <begin position="100"/>
        <end position="121"/>
    </location>
</feature>
<reference evidence="4 5" key="1">
    <citation type="submission" date="2020-08" db="EMBL/GenBank/DDBJ databases">
        <title>Sequencing the genomes of 1000 actinobacteria strains.</title>
        <authorList>
            <person name="Klenk H.-P."/>
        </authorList>
    </citation>
    <scope>NUCLEOTIDE SEQUENCE [LARGE SCALE GENOMIC DNA]</scope>
    <source>
        <strain evidence="4 5">DSM 24947</strain>
    </source>
</reference>
<organism evidence="4 5">
    <name type="scientific">Microbacterium marinum</name>
    <dbReference type="NCBI Taxonomy" id="421115"/>
    <lineage>
        <taxon>Bacteria</taxon>
        <taxon>Bacillati</taxon>
        <taxon>Actinomycetota</taxon>
        <taxon>Actinomycetes</taxon>
        <taxon>Micrococcales</taxon>
        <taxon>Microbacteriaceae</taxon>
        <taxon>Microbacterium</taxon>
    </lineage>
</organism>
<feature type="transmembrane region" description="Helical" evidence="2">
    <location>
        <begin position="33"/>
        <end position="50"/>
    </location>
</feature>
<keyword evidence="2" id="KW-0812">Transmembrane</keyword>